<name>A0A9P1BMU3_9DINO</name>
<reference evidence="3" key="1">
    <citation type="submission" date="2022-10" db="EMBL/GenBank/DDBJ databases">
        <authorList>
            <person name="Chen Y."/>
            <person name="Dougan E. K."/>
            <person name="Chan C."/>
            <person name="Rhodes N."/>
            <person name="Thang M."/>
        </authorList>
    </citation>
    <scope>NUCLEOTIDE SEQUENCE</scope>
</reference>
<reference evidence="4 5" key="2">
    <citation type="submission" date="2024-05" db="EMBL/GenBank/DDBJ databases">
        <authorList>
            <person name="Chen Y."/>
            <person name="Shah S."/>
            <person name="Dougan E. K."/>
            <person name="Thang M."/>
            <person name="Chan C."/>
        </authorList>
    </citation>
    <scope>NUCLEOTIDE SEQUENCE [LARGE SCALE GENOMIC DNA]</scope>
</reference>
<dbReference type="AlphaFoldDB" id="A0A9P1BMU3"/>
<feature type="signal peptide" evidence="2">
    <location>
        <begin position="1"/>
        <end position="22"/>
    </location>
</feature>
<protein>
    <submittedName>
        <fullName evidence="4">RNase H type-1 domain-containing protein</fullName>
    </submittedName>
</protein>
<evidence type="ECO:0000313" key="5">
    <source>
        <dbReference type="Proteomes" id="UP001152797"/>
    </source>
</evidence>
<gene>
    <name evidence="3" type="ORF">C1SCF055_LOCUS3606</name>
</gene>
<feature type="compositionally biased region" description="Pro residues" evidence="1">
    <location>
        <begin position="65"/>
        <end position="79"/>
    </location>
</feature>
<proteinExistence type="predicted"/>
<evidence type="ECO:0000256" key="1">
    <source>
        <dbReference type="SAM" id="MobiDB-lite"/>
    </source>
</evidence>
<dbReference type="EMBL" id="CAMXCT030000192">
    <property type="protein sequence ID" value="CAL4762575.1"/>
    <property type="molecule type" value="Genomic_DNA"/>
</dbReference>
<feature type="region of interest" description="Disordered" evidence="1">
    <location>
        <begin position="53"/>
        <end position="82"/>
    </location>
</feature>
<sequence>MRPIHPIHLTAALVLNLVPGGAVPDASMMDTMFFVPAGPADEMEALTLQDLLGDTKGAGPQAPGASPPAPPPPAAPPAPGGAWSAVKKLASAAAGEAAHLAHEASHMAQEAVRSAAQAAAAAKQEERRWADEIAAKRRANAVKKGSRGSRQEYRVEVEAPESECSIYNFTKCNGFERGFINSAHRSLKKITDDIAFWESEIARGVTSTPKGQMRYATMVHILKELKKLGEDEGEDALKSRWKSSKFEL</sequence>
<dbReference type="EMBL" id="CAMXCT010000192">
    <property type="protein sequence ID" value="CAI3975263.1"/>
    <property type="molecule type" value="Genomic_DNA"/>
</dbReference>
<feature type="chain" id="PRO_5043269612" evidence="2">
    <location>
        <begin position="23"/>
        <end position="248"/>
    </location>
</feature>
<accession>A0A9P1BMU3</accession>
<organism evidence="3">
    <name type="scientific">Cladocopium goreaui</name>
    <dbReference type="NCBI Taxonomy" id="2562237"/>
    <lineage>
        <taxon>Eukaryota</taxon>
        <taxon>Sar</taxon>
        <taxon>Alveolata</taxon>
        <taxon>Dinophyceae</taxon>
        <taxon>Suessiales</taxon>
        <taxon>Symbiodiniaceae</taxon>
        <taxon>Cladocopium</taxon>
    </lineage>
</organism>
<dbReference type="Proteomes" id="UP001152797">
    <property type="component" value="Unassembled WGS sequence"/>
</dbReference>
<dbReference type="EMBL" id="CAMXCT020000192">
    <property type="protein sequence ID" value="CAL1128638.1"/>
    <property type="molecule type" value="Genomic_DNA"/>
</dbReference>
<comment type="caution">
    <text evidence="3">The sequence shown here is derived from an EMBL/GenBank/DDBJ whole genome shotgun (WGS) entry which is preliminary data.</text>
</comment>
<evidence type="ECO:0000313" key="3">
    <source>
        <dbReference type="EMBL" id="CAI3975263.1"/>
    </source>
</evidence>
<evidence type="ECO:0000313" key="4">
    <source>
        <dbReference type="EMBL" id="CAL4762575.1"/>
    </source>
</evidence>
<keyword evidence="2" id="KW-0732">Signal</keyword>
<keyword evidence="5" id="KW-1185">Reference proteome</keyword>
<evidence type="ECO:0000256" key="2">
    <source>
        <dbReference type="SAM" id="SignalP"/>
    </source>
</evidence>